<evidence type="ECO:0008006" key="3">
    <source>
        <dbReference type="Google" id="ProtNLM"/>
    </source>
</evidence>
<dbReference type="InterPro" id="IPR052926">
    <property type="entry name" value="Metallo-beta-lactamase_dom"/>
</dbReference>
<dbReference type="InterPro" id="IPR041712">
    <property type="entry name" value="DHPS-like_MBL-fold"/>
</dbReference>
<dbReference type="PANTHER" id="PTHR13754">
    <property type="entry name" value="METALLO-BETA-LACTAMASE SUPERFAMILY PROTEIN"/>
    <property type="match status" value="1"/>
</dbReference>
<evidence type="ECO:0000313" key="2">
    <source>
        <dbReference type="Proteomes" id="UP000298493"/>
    </source>
</evidence>
<evidence type="ECO:0000313" key="1">
    <source>
        <dbReference type="EMBL" id="TID24513.1"/>
    </source>
</evidence>
<dbReference type="OrthoDB" id="1470350at2759"/>
<dbReference type="EMBL" id="SNSC02000005">
    <property type="protein sequence ID" value="TID24513.1"/>
    <property type="molecule type" value="Genomic_DNA"/>
</dbReference>
<dbReference type="STRING" id="86259.A0A4Z1P6D5"/>
<protein>
    <recommendedName>
        <fullName evidence="3">Metallo-beta-lactamase superfamily protein</fullName>
    </recommendedName>
</protein>
<gene>
    <name evidence="1" type="ORF">E6O75_ATG02878</name>
</gene>
<dbReference type="PANTHER" id="PTHR13754:SF13">
    <property type="entry name" value="METALLO-BETA-LACTAMASE SUPERFAMILY PROTEIN (AFU_ORTHOLOGUE AFUA_3G07630)"/>
    <property type="match status" value="1"/>
</dbReference>
<dbReference type="Proteomes" id="UP000298493">
    <property type="component" value="Unassembled WGS sequence"/>
</dbReference>
<reference evidence="1 2" key="1">
    <citation type="submission" date="2019-04" db="EMBL/GenBank/DDBJ databases">
        <title>High contiguity whole genome sequence and gene annotation resource for two Venturia nashicola isolates.</title>
        <authorList>
            <person name="Prokchorchik M."/>
            <person name="Won K."/>
            <person name="Lee Y."/>
            <person name="Choi E.D."/>
            <person name="Segonzac C."/>
            <person name="Sohn K.H."/>
        </authorList>
    </citation>
    <scope>NUCLEOTIDE SEQUENCE [LARGE SCALE GENOMIC DNA]</scope>
    <source>
        <strain evidence="1 2">PRI2</strain>
    </source>
</reference>
<dbReference type="AlphaFoldDB" id="A0A4Z1P6D5"/>
<keyword evidence="2" id="KW-1185">Reference proteome</keyword>
<sequence length="340" mass="36946">MALAELDSLEILVIVDNEVDPISKYPQEGVTAYGNLADLAKDTPYLPKDRGGQAVHEVRMDQICCGAHGLSLMITAVKGDKCKTLLFDTGPEEAVWELNSKRLRPDLSSIDLIHLSHWHRDHSGGMLRAIKLINAAKASKGLENVTVDLHPNRPDFRGVTLPDFQMSLEADPTFAEITDAGGIISEHADTHTVLDDMFLISGEIPRVTSYETGLRRGARFVSGKGIWEEDTLILDERFVICKLKDRGIVVFTGCSHAGVVNASKHALTLGQGAPLYAVMGGYHLGDAQQAQIDDSVGDLMALKPKLLIPGHCTGWKAKYKIEEVVGGKLAPSTVGTRFTL</sequence>
<dbReference type="Gene3D" id="3.60.15.10">
    <property type="entry name" value="Ribonuclease Z/Hydroxyacylglutathione hydrolase-like"/>
    <property type="match status" value="1"/>
</dbReference>
<dbReference type="InterPro" id="IPR036866">
    <property type="entry name" value="RibonucZ/Hydroxyglut_hydro"/>
</dbReference>
<dbReference type="GO" id="GO:0016740">
    <property type="term" value="F:transferase activity"/>
    <property type="evidence" value="ECO:0007669"/>
    <property type="project" value="TreeGrafter"/>
</dbReference>
<dbReference type="SUPFAM" id="SSF56281">
    <property type="entry name" value="Metallo-hydrolase/oxidoreductase"/>
    <property type="match status" value="1"/>
</dbReference>
<dbReference type="CDD" id="cd07713">
    <property type="entry name" value="DHPS-like_MBL-fold"/>
    <property type="match status" value="1"/>
</dbReference>
<comment type="caution">
    <text evidence="1">The sequence shown here is derived from an EMBL/GenBank/DDBJ whole genome shotgun (WGS) entry which is preliminary data.</text>
</comment>
<organism evidence="1 2">
    <name type="scientific">Venturia nashicola</name>
    <dbReference type="NCBI Taxonomy" id="86259"/>
    <lineage>
        <taxon>Eukaryota</taxon>
        <taxon>Fungi</taxon>
        <taxon>Dikarya</taxon>
        <taxon>Ascomycota</taxon>
        <taxon>Pezizomycotina</taxon>
        <taxon>Dothideomycetes</taxon>
        <taxon>Pleosporomycetidae</taxon>
        <taxon>Venturiales</taxon>
        <taxon>Venturiaceae</taxon>
        <taxon>Venturia</taxon>
    </lineage>
</organism>
<proteinExistence type="predicted"/>
<name>A0A4Z1P6D5_9PEZI</name>
<accession>A0A4Z1P6D5</accession>